<evidence type="ECO:0000256" key="1">
    <source>
        <dbReference type="ARBA" id="ARBA00022485"/>
    </source>
</evidence>
<organism evidence="8 9">
    <name type="scientific">Methanosuratincola subterraneus</name>
    <dbReference type="NCBI Taxonomy" id="2593994"/>
    <lineage>
        <taxon>Archaea</taxon>
        <taxon>Thermoproteota</taxon>
        <taxon>Methanosuratincolia</taxon>
        <taxon>Candidatus Methanomethylicales</taxon>
        <taxon>Candidatus Methanomethylicaceae</taxon>
        <taxon>Candidatus Methanosuratincola (ex Vanwonterghem et al. 2016)</taxon>
    </lineage>
</organism>
<dbReference type="SUPFAM" id="SSF102114">
    <property type="entry name" value="Radical SAM enzymes"/>
    <property type="match status" value="1"/>
</dbReference>
<dbReference type="InterPro" id="IPR034457">
    <property type="entry name" value="Organic_radical-activating"/>
</dbReference>
<evidence type="ECO:0000313" key="9">
    <source>
        <dbReference type="Proteomes" id="UP000288215"/>
    </source>
</evidence>
<keyword evidence="5 6" id="KW-0411">Iron-sulfur</keyword>
<dbReference type="InterPro" id="IPR016431">
    <property type="entry name" value="Pyrv-formate_lyase-activ_prd"/>
</dbReference>
<dbReference type="Proteomes" id="UP000288215">
    <property type="component" value="Unassembled WGS sequence"/>
</dbReference>
<keyword evidence="3 6" id="KW-0479">Metal-binding</keyword>
<dbReference type="PANTHER" id="PTHR30352:SF22">
    <property type="entry name" value="PYRUVATE FORMATE-LYASE ACTIVATING ENZYME HOMOLOG"/>
    <property type="match status" value="1"/>
</dbReference>
<feature type="binding site" evidence="6">
    <location>
        <position position="156"/>
    </location>
    <ligand>
        <name>[4Fe-4S] cluster</name>
        <dbReference type="ChEBI" id="CHEBI:49883"/>
        <note>4Fe-4S-S-AdoMet</note>
    </ligand>
</feature>
<proteinExistence type="predicted"/>
<evidence type="ECO:0000256" key="3">
    <source>
        <dbReference type="ARBA" id="ARBA00022723"/>
    </source>
</evidence>
<protein>
    <submittedName>
        <fullName evidence="8">Pyruvate formate-lyase activating enzyme (Act-1)</fullName>
    </submittedName>
</protein>
<reference evidence="8 9" key="1">
    <citation type="submission" date="2018-12" db="EMBL/GenBank/DDBJ databases">
        <title>The complete genome of the methanogenic archaea of the candidate phylum Verstraetearchaeota, obtained from the metagenome of underground thermal water.</title>
        <authorList>
            <person name="Kadnikov V.V."/>
            <person name="Mardanov A.V."/>
            <person name="Beletsky A.V."/>
            <person name="Karnachuk O.V."/>
            <person name="Ravin N.V."/>
        </authorList>
    </citation>
    <scope>NUCLEOTIDE SEQUENCE [LARGE SCALE GENOMIC DNA]</scope>
    <source>
        <strain evidence="8">Ch88</strain>
    </source>
</reference>
<dbReference type="InterPro" id="IPR007197">
    <property type="entry name" value="rSAM"/>
</dbReference>
<dbReference type="GO" id="GO:0016829">
    <property type="term" value="F:lyase activity"/>
    <property type="evidence" value="ECO:0007669"/>
    <property type="project" value="UniProtKB-KW"/>
</dbReference>
<dbReference type="CDD" id="cd01335">
    <property type="entry name" value="Radical_SAM"/>
    <property type="match status" value="1"/>
</dbReference>
<keyword evidence="4 6" id="KW-0408">Iron</keyword>
<comment type="caution">
    <text evidence="8">The sequence shown here is derived from an EMBL/GenBank/DDBJ whole genome shotgun (WGS) entry which is preliminary data.</text>
</comment>
<dbReference type="InterPro" id="IPR058240">
    <property type="entry name" value="rSAM_sf"/>
</dbReference>
<dbReference type="PIRSF" id="PIRSF004869">
    <property type="entry name" value="PflX_prd"/>
    <property type="match status" value="1"/>
</dbReference>
<evidence type="ECO:0000256" key="5">
    <source>
        <dbReference type="ARBA" id="ARBA00023014"/>
    </source>
</evidence>
<evidence type="ECO:0000313" key="8">
    <source>
        <dbReference type="EMBL" id="RWX72887.1"/>
    </source>
</evidence>
<gene>
    <name evidence="8" type="ORF">Metus_0861</name>
</gene>
<dbReference type="GO" id="GO:0046872">
    <property type="term" value="F:metal ion binding"/>
    <property type="evidence" value="ECO:0007669"/>
    <property type="project" value="UniProtKB-KW"/>
</dbReference>
<feature type="binding site" evidence="6">
    <location>
        <position position="149"/>
    </location>
    <ligand>
        <name>[4Fe-4S] cluster</name>
        <dbReference type="ChEBI" id="CHEBI:49883"/>
        <note>4Fe-4S-S-AdoMet</note>
    </ligand>
</feature>
<dbReference type="Gene3D" id="3.20.20.70">
    <property type="entry name" value="Aldolase class I"/>
    <property type="match status" value="1"/>
</dbReference>
<dbReference type="Pfam" id="PF04055">
    <property type="entry name" value="Radical_SAM"/>
    <property type="match status" value="1"/>
</dbReference>
<evidence type="ECO:0000256" key="4">
    <source>
        <dbReference type="ARBA" id="ARBA00023004"/>
    </source>
</evidence>
<feature type="binding site" evidence="6">
    <location>
        <position position="153"/>
    </location>
    <ligand>
        <name>[4Fe-4S] cluster</name>
        <dbReference type="ChEBI" id="CHEBI:49883"/>
        <note>4Fe-4S-S-AdoMet</note>
    </ligand>
</feature>
<dbReference type="GO" id="GO:0051539">
    <property type="term" value="F:4 iron, 4 sulfur cluster binding"/>
    <property type="evidence" value="ECO:0007669"/>
    <property type="project" value="UniProtKB-KW"/>
</dbReference>
<accession>A0A3S3RZ88</accession>
<evidence type="ECO:0000259" key="7">
    <source>
        <dbReference type="Pfam" id="PF04055"/>
    </source>
</evidence>
<keyword evidence="2 6" id="KW-0949">S-adenosyl-L-methionine</keyword>
<comment type="cofactor">
    <cofactor evidence="6">
        <name>[4Fe-4S] cluster</name>
        <dbReference type="ChEBI" id="CHEBI:49883"/>
    </cofactor>
    <text evidence="6">Binds 1 [4Fe-4S] cluster. The cluster is coordinated with 3 cysteines and an exchangeable S-adenosyl-L-methionine.</text>
</comment>
<evidence type="ECO:0000256" key="6">
    <source>
        <dbReference type="PIRSR" id="PIRSR004869-50"/>
    </source>
</evidence>
<evidence type="ECO:0000256" key="2">
    <source>
        <dbReference type="ARBA" id="ARBA00022691"/>
    </source>
</evidence>
<dbReference type="AlphaFoldDB" id="A0A3S3RZ88"/>
<feature type="domain" description="Radical SAM core" evidence="7">
    <location>
        <begin position="145"/>
        <end position="301"/>
    </location>
</feature>
<dbReference type="EMBL" id="RXGA01000003">
    <property type="protein sequence ID" value="RWX72887.1"/>
    <property type="molecule type" value="Genomic_DNA"/>
</dbReference>
<sequence>MGRCHICGGHSPTISSTLGVCLRCIRGKPEEALKITDAAHSKSRRAFGLPAKPPKDPRGILCGACSNKCKIGIGGRGFCGLIPNTGGRLVRTGGTADKGILRWYYDPLPTNCVAWWFCPGCTGAGYPKYAHNRNAETGYANLAVFYGACSFDCLFCQNWHYRDLTASLNPSMSAESLAAKADGHVACVCFFGGDPSVQMPHALRVSEIALDKAREEGRILRVCWETNGYWATEAAMKAAEFSLASGGNIKIDLKTWDENLSMALCGVSNKPTLESFRMIAEEYFGKRPELPVLSASTLLVPGYVDVEEVSSLAGFIAEIDSRIPYTLLAFHPHHLLSDLPTTSRKVAYQCYIAAKKHLDKVRIGNVHLLS</sequence>
<keyword evidence="1" id="KW-0004">4Fe-4S</keyword>
<dbReference type="SFLD" id="SFLDS00029">
    <property type="entry name" value="Radical_SAM"/>
    <property type="match status" value="1"/>
</dbReference>
<keyword evidence="8" id="KW-0456">Lyase</keyword>
<dbReference type="InterPro" id="IPR013785">
    <property type="entry name" value="Aldolase_TIM"/>
</dbReference>
<name>A0A3S3RZ88_METS7</name>
<dbReference type="PANTHER" id="PTHR30352">
    <property type="entry name" value="PYRUVATE FORMATE-LYASE-ACTIVATING ENZYME"/>
    <property type="match status" value="1"/>
</dbReference>
<keyword evidence="8" id="KW-0670">Pyruvate</keyword>